<dbReference type="EMBL" id="BART01001779">
    <property type="protein sequence ID" value="GAG73170.1"/>
    <property type="molecule type" value="Genomic_DNA"/>
</dbReference>
<proteinExistence type="predicted"/>
<feature type="non-terminal residue" evidence="1">
    <location>
        <position position="133"/>
    </location>
</feature>
<accession>X0ZTM1</accession>
<reference evidence="1" key="1">
    <citation type="journal article" date="2014" name="Front. Microbiol.">
        <title>High frequency of phylogenetically diverse reductive dehalogenase-homologous genes in deep subseafloor sedimentary metagenomes.</title>
        <authorList>
            <person name="Kawai M."/>
            <person name="Futagami T."/>
            <person name="Toyoda A."/>
            <person name="Takaki Y."/>
            <person name="Nishi S."/>
            <person name="Hori S."/>
            <person name="Arai W."/>
            <person name="Tsubouchi T."/>
            <person name="Morono Y."/>
            <person name="Uchiyama I."/>
            <person name="Ito T."/>
            <person name="Fujiyama A."/>
            <person name="Inagaki F."/>
            <person name="Takami H."/>
        </authorList>
    </citation>
    <scope>NUCLEOTIDE SEQUENCE</scope>
    <source>
        <strain evidence="1">Expedition CK06-06</strain>
    </source>
</reference>
<evidence type="ECO:0000313" key="1">
    <source>
        <dbReference type="EMBL" id="GAG73170.1"/>
    </source>
</evidence>
<dbReference type="AlphaFoldDB" id="X0ZTM1"/>
<name>X0ZTM1_9ZZZZ</name>
<gene>
    <name evidence="1" type="ORF">S01H4_05953</name>
</gene>
<organism evidence="1">
    <name type="scientific">marine sediment metagenome</name>
    <dbReference type="NCBI Taxonomy" id="412755"/>
    <lineage>
        <taxon>unclassified sequences</taxon>
        <taxon>metagenomes</taxon>
        <taxon>ecological metagenomes</taxon>
    </lineage>
</organism>
<dbReference type="Gene3D" id="2.60.120.430">
    <property type="entry name" value="Galactose-binding lectin"/>
    <property type="match status" value="1"/>
</dbReference>
<protein>
    <submittedName>
        <fullName evidence="1">Uncharacterized protein</fullName>
    </submittedName>
</protein>
<sequence>MDRMRNTGVFIDEGDTYTIMATGRMDYCPGKGCRHRNVKAEDGLIIAKIGKDGLMYFPLPEGLNSYTEVMLDSGYLFLGYKQGKINSHGNALNPEYYKNDQGAFNIDIIVWTKDDYVQIADFFEKMKEKDPNN</sequence>
<comment type="caution">
    <text evidence="1">The sequence shown here is derived from an EMBL/GenBank/DDBJ whole genome shotgun (WGS) entry which is preliminary data.</text>
</comment>